<proteinExistence type="predicted"/>
<dbReference type="InterPro" id="IPR036473">
    <property type="entry name" value="Mopterin_CF_MoaD-rel_C_sf"/>
</dbReference>
<dbReference type="Pfam" id="PF09189">
    <property type="entry name" value="MoaD_arch"/>
    <property type="match status" value="1"/>
</dbReference>
<evidence type="ECO:0000259" key="1">
    <source>
        <dbReference type="Pfam" id="PF09189"/>
    </source>
</evidence>
<feature type="domain" description="Molybdopterin cofactor biosynthesis MoaD-related C-terminal" evidence="1">
    <location>
        <begin position="3"/>
        <end position="81"/>
    </location>
</feature>
<gene>
    <name evidence="2" type="ORF">Tbon_06600</name>
</gene>
<organism evidence="2 3">
    <name type="scientific">Tepidiforma bonchosmolovskayae</name>
    <dbReference type="NCBI Taxonomy" id="2601677"/>
    <lineage>
        <taxon>Bacteria</taxon>
        <taxon>Bacillati</taxon>
        <taxon>Chloroflexota</taxon>
        <taxon>Tepidiformia</taxon>
        <taxon>Tepidiformales</taxon>
        <taxon>Tepidiformaceae</taxon>
        <taxon>Tepidiforma</taxon>
    </lineage>
</organism>
<reference evidence="2 3" key="2">
    <citation type="submission" date="2019-10" db="EMBL/GenBank/DDBJ databases">
        <title>Thermopilla bonchosmolovskayae gen. nov., sp. nov., a moderately thermophilic Chloroflexi bacterium from a Chukotka hot spring (Arctic, Russia), representing a novel classis Thermopillaia, which include previously uncultivated lineage OLB14.</title>
        <authorList>
            <person name="Kochetkova T.V."/>
            <person name="Zayulina K.S."/>
            <person name="Zhigarkov V.S."/>
            <person name="Minaev N.V."/>
            <person name="Novikov A."/>
            <person name="Toshchakov S.V."/>
            <person name="Elcheninov A.G."/>
            <person name="Kublanov I.V."/>
        </authorList>
    </citation>
    <scope>NUCLEOTIDE SEQUENCE [LARGE SCALE GENOMIC DNA]</scope>
    <source>
        <strain evidence="2 3">3753O</strain>
    </source>
</reference>
<dbReference type="Proteomes" id="UP000326331">
    <property type="component" value="Chromosome"/>
</dbReference>
<accession>A0ABX6C3H4</accession>
<name>A0ABX6C3H4_9CHLR</name>
<sequence length="81" mass="8830">MERLEVRNVDTALVVGYLERELGGTAEGDLVRGEGWTVRIVPGEAVRAWGSRIPVVFYEVEGPRAAEAAAFLRQKTMRGGG</sequence>
<keyword evidence="3" id="KW-1185">Reference proteome</keyword>
<evidence type="ECO:0000313" key="3">
    <source>
        <dbReference type="Proteomes" id="UP000326331"/>
    </source>
</evidence>
<dbReference type="Gene3D" id="3.30.1370.80">
    <property type="entry name" value="Molybdopterin cofactor biosynthesis MoaD-related, C-terminal domain"/>
    <property type="match status" value="1"/>
</dbReference>
<dbReference type="EMBL" id="CP042829">
    <property type="protein sequence ID" value="QFG02976.1"/>
    <property type="molecule type" value="Genomic_DNA"/>
</dbReference>
<dbReference type="RefSeq" id="WP_158066894.1">
    <property type="nucleotide sequence ID" value="NZ_CP042829.1"/>
</dbReference>
<reference evidence="2 3" key="1">
    <citation type="submission" date="2019-08" db="EMBL/GenBank/DDBJ databases">
        <authorList>
            <person name="Toschakov S.V."/>
        </authorList>
    </citation>
    <scope>NUCLEOTIDE SEQUENCE [LARGE SCALE GENOMIC DNA]</scope>
    <source>
        <strain evidence="2 3">3753O</strain>
    </source>
</reference>
<dbReference type="InterPro" id="IPR015272">
    <property type="entry name" value="MoadD_C"/>
</dbReference>
<protein>
    <recommendedName>
        <fullName evidence="1">Molybdopterin cofactor biosynthesis MoaD-related C-terminal domain-containing protein</fullName>
    </recommendedName>
</protein>
<evidence type="ECO:0000313" key="2">
    <source>
        <dbReference type="EMBL" id="QFG02976.1"/>
    </source>
</evidence>